<keyword evidence="4 6" id="KW-1133">Transmembrane helix</keyword>
<feature type="transmembrane region" description="Helical" evidence="6">
    <location>
        <begin position="384"/>
        <end position="401"/>
    </location>
</feature>
<comment type="subcellular location">
    <subcellularLocation>
        <location evidence="1">Cell membrane</location>
        <topology evidence="1">Multi-pass membrane protein</topology>
    </subcellularLocation>
</comment>
<evidence type="ECO:0000256" key="4">
    <source>
        <dbReference type="ARBA" id="ARBA00022989"/>
    </source>
</evidence>
<gene>
    <name evidence="9" type="ORF">B0I18_11652</name>
</gene>
<dbReference type="EMBL" id="PYGD01000016">
    <property type="protein sequence ID" value="PSK88021.1"/>
    <property type="molecule type" value="Genomic_DNA"/>
</dbReference>
<dbReference type="InterPro" id="IPR025857">
    <property type="entry name" value="MacB_PCD"/>
</dbReference>
<feature type="transmembrane region" description="Helical" evidence="6">
    <location>
        <begin position="339"/>
        <end position="364"/>
    </location>
</feature>
<evidence type="ECO:0000313" key="10">
    <source>
        <dbReference type="Proteomes" id="UP000240572"/>
    </source>
</evidence>
<dbReference type="PANTHER" id="PTHR30572:SF15">
    <property type="entry name" value="ABC TRANSPORTER PERMEASE"/>
    <property type="match status" value="1"/>
</dbReference>
<feature type="domain" description="MacB-like periplasmic core" evidence="8">
    <location>
        <begin position="26"/>
        <end position="251"/>
    </location>
</feature>
<evidence type="ECO:0000256" key="6">
    <source>
        <dbReference type="SAM" id="Phobius"/>
    </source>
</evidence>
<dbReference type="RefSeq" id="WP_106525392.1">
    <property type="nucleotide sequence ID" value="NZ_PYGD01000016.1"/>
</dbReference>
<accession>A0A2P8CSS6</accession>
<dbReference type="GO" id="GO:0022857">
    <property type="term" value="F:transmembrane transporter activity"/>
    <property type="evidence" value="ECO:0007669"/>
    <property type="project" value="TreeGrafter"/>
</dbReference>
<protein>
    <submittedName>
        <fullName evidence="9">Putative ABC transport system permease protein</fullName>
    </submittedName>
</protein>
<feature type="transmembrane region" description="Helical" evidence="6">
    <location>
        <begin position="294"/>
        <end position="319"/>
    </location>
</feature>
<evidence type="ECO:0000256" key="5">
    <source>
        <dbReference type="ARBA" id="ARBA00023136"/>
    </source>
</evidence>
<feature type="domain" description="ABC3 transporter permease C-terminal" evidence="7">
    <location>
        <begin position="298"/>
        <end position="411"/>
    </location>
</feature>
<dbReference type="Pfam" id="PF02687">
    <property type="entry name" value="FtsX"/>
    <property type="match status" value="1"/>
</dbReference>
<organism evidence="9 10">
    <name type="scientific">Taibaiella chishuiensis</name>
    <dbReference type="NCBI Taxonomy" id="1434707"/>
    <lineage>
        <taxon>Bacteria</taxon>
        <taxon>Pseudomonadati</taxon>
        <taxon>Bacteroidota</taxon>
        <taxon>Chitinophagia</taxon>
        <taxon>Chitinophagales</taxon>
        <taxon>Chitinophagaceae</taxon>
        <taxon>Taibaiella</taxon>
    </lineage>
</organism>
<evidence type="ECO:0000256" key="1">
    <source>
        <dbReference type="ARBA" id="ARBA00004651"/>
    </source>
</evidence>
<dbReference type="InterPro" id="IPR050250">
    <property type="entry name" value="Macrolide_Exporter_MacB"/>
</dbReference>
<evidence type="ECO:0000256" key="2">
    <source>
        <dbReference type="ARBA" id="ARBA00022475"/>
    </source>
</evidence>
<evidence type="ECO:0000259" key="8">
    <source>
        <dbReference type="Pfam" id="PF12704"/>
    </source>
</evidence>
<keyword evidence="10" id="KW-1185">Reference proteome</keyword>
<dbReference type="AlphaFoldDB" id="A0A2P8CSS6"/>
<keyword evidence="3 6" id="KW-0812">Transmembrane</keyword>
<dbReference type="Pfam" id="PF12704">
    <property type="entry name" value="MacB_PCD"/>
    <property type="match status" value="1"/>
</dbReference>
<keyword evidence="5 6" id="KW-0472">Membrane</keyword>
<dbReference type="Proteomes" id="UP000240572">
    <property type="component" value="Unassembled WGS sequence"/>
</dbReference>
<evidence type="ECO:0000259" key="7">
    <source>
        <dbReference type="Pfam" id="PF02687"/>
    </source>
</evidence>
<evidence type="ECO:0000256" key="3">
    <source>
        <dbReference type="ARBA" id="ARBA00022692"/>
    </source>
</evidence>
<reference evidence="9 10" key="1">
    <citation type="submission" date="2018-03" db="EMBL/GenBank/DDBJ databases">
        <title>Genomic Encyclopedia of Type Strains, Phase III (KMG-III): the genomes of soil and plant-associated and newly described type strains.</title>
        <authorList>
            <person name="Whitman W."/>
        </authorList>
    </citation>
    <scope>NUCLEOTIDE SEQUENCE [LARGE SCALE GENOMIC DNA]</scope>
    <source>
        <strain evidence="9 10">CGMCC 1.12700</strain>
    </source>
</reference>
<dbReference type="OrthoDB" id="9770036at2"/>
<dbReference type="InterPro" id="IPR003838">
    <property type="entry name" value="ABC3_permease_C"/>
</dbReference>
<sequence>MRQFVRIVTTSFKIAIQELRVNKLRTFLSLLGVTIGIFCIVAVFTVLDSLEKNIHNTVASLGDDVLYINKWPWMDEGGEYKWWEYRRRKVMTTKELKAIEHQSQTVRYATLCYSNGSITARQSQYEISGISGYAVTPYFEKMQNFEIGQGRYFNNAELNGGNNFVVLGYEVSQELFPGNMSPVGRPVSFWGKRFTVIGVLKKAGDNVTGFNFDRGLLLSYYTAAGILNVTDNDANMLLMVKAKPGIGADELSYETEGILRAVRRVQPGVKNDFSINKLSQITERLNTMFAMIDLVGLVIAFFSLLVGGFGIANIMFVSVKERTRIIGLKKAIGAKRREILTEFLIEAITLCLIGGLIGIILVMLMGLVLTGAMGFAVTLSAKNFMIGIGISTVVGILAGYIPARSASRLDPVVAIRST</sequence>
<keyword evidence="2" id="KW-1003">Cell membrane</keyword>
<proteinExistence type="predicted"/>
<feature type="transmembrane region" description="Helical" evidence="6">
    <location>
        <begin position="27"/>
        <end position="47"/>
    </location>
</feature>
<dbReference type="GO" id="GO:0005886">
    <property type="term" value="C:plasma membrane"/>
    <property type="evidence" value="ECO:0007669"/>
    <property type="project" value="UniProtKB-SubCell"/>
</dbReference>
<evidence type="ECO:0000313" key="9">
    <source>
        <dbReference type="EMBL" id="PSK88021.1"/>
    </source>
</evidence>
<name>A0A2P8CSS6_9BACT</name>
<comment type="caution">
    <text evidence="9">The sequence shown here is derived from an EMBL/GenBank/DDBJ whole genome shotgun (WGS) entry which is preliminary data.</text>
</comment>
<dbReference type="PANTHER" id="PTHR30572">
    <property type="entry name" value="MEMBRANE COMPONENT OF TRANSPORTER-RELATED"/>
    <property type="match status" value="1"/>
</dbReference>